<dbReference type="EMBL" id="AMCI01003294">
    <property type="protein sequence ID" value="EJX00631.1"/>
    <property type="molecule type" value="Genomic_DNA"/>
</dbReference>
<dbReference type="Pfam" id="PF07971">
    <property type="entry name" value="Glyco_hydro_92"/>
    <property type="match status" value="1"/>
</dbReference>
<feature type="domain" description="Glycosyl hydrolase family 92" evidence="1">
    <location>
        <begin position="82"/>
        <end position="543"/>
    </location>
</feature>
<proteinExistence type="predicted"/>
<dbReference type="Gene3D" id="2.70.98.10">
    <property type="match status" value="1"/>
</dbReference>
<comment type="caution">
    <text evidence="3">The sequence shown here is derived from an EMBL/GenBank/DDBJ whole genome shotgun (WGS) entry which is preliminary data.</text>
</comment>
<dbReference type="InterPro" id="IPR041371">
    <property type="entry name" value="GH92_N"/>
</dbReference>
<dbReference type="InterPro" id="IPR008928">
    <property type="entry name" value="6-hairpin_glycosidase_sf"/>
</dbReference>
<evidence type="ECO:0000313" key="3">
    <source>
        <dbReference type="EMBL" id="EJX00631.1"/>
    </source>
</evidence>
<reference evidence="3" key="1">
    <citation type="journal article" date="2012" name="PLoS ONE">
        <title>Gene sets for utilization of primary and secondary nutrition supplies in the distal gut of endangered iberian lynx.</title>
        <authorList>
            <person name="Alcaide M."/>
            <person name="Messina E."/>
            <person name="Richter M."/>
            <person name="Bargiela R."/>
            <person name="Peplies J."/>
            <person name="Huws S.A."/>
            <person name="Newbold C.J."/>
            <person name="Golyshin P.N."/>
            <person name="Simon M.A."/>
            <person name="Lopez G."/>
            <person name="Yakimov M.M."/>
            <person name="Ferrer M."/>
        </authorList>
    </citation>
    <scope>NUCLEOTIDE SEQUENCE</scope>
</reference>
<name>J9CKP9_9ZZZZ</name>
<dbReference type="FunFam" id="3.30.2080.10:FF:000001">
    <property type="entry name" value="Alpha-1,2-mannosidase subfamily"/>
    <property type="match status" value="1"/>
</dbReference>
<accession>J9CKP9</accession>
<dbReference type="GO" id="GO:0005829">
    <property type="term" value="C:cytosol"/>
    <property type="evidence" value="ECO:0007669"/>
    <property type="project" value="TreeGrafter"/>
</dbReference>
<dbReference type="AlphaFoldDB" id="J9CKP9"/>
<organism evidence="3">
    <name type="scientific">gut metagenome</name>
    <dbReference type="NCBI Taxonomy" id="749906"/>
    <lineage>
        <taxon>unclassified sequences</taxon>
        <taxon>metagenomes</taxon>
        <taxon>organismal metagenomes</taxon>
    </lineage>
</organism>
<evidence type="ECO:0000259" key="2">
    <source>
        <dbReference type="Pfam" id="PF17678"/>
    </source>
</evidence>
<dbReference type="InterPro" id="IPR014718">
    <property type="entry name" value="GH-type_carb-bd"/>
</dbReference>
<dbReference type="GO" id="GO:0000224">
    <property type="term" value="F:peptide-N4-(N-acetyl-beta-glucosaminyl)asparagine amidase activity"/>
    <property type="evidence" value="ECO:0007669"/>
    <property type="project" value="TreeGrafter"/>
</dbReference>
<dbReference type="SUPFAM" id="SSF48208">
    <property type="entry name" value="Six-hairpin glycosidases"/>
    <property type="match status" value="1"/>
</dbReference>
<gene>
    <name evidence="3" type="ORF">EVA_11266</name>
</gene>
<dbReference type="Gene3D" id="1.20.1050.60">
    <property type="entry name" value="alpha-1,2-mannosidase"/>
    <property type="match status" value="1"/>
</dbReference>
<keyword evidence="3" id="KW-0378">Hydrolase</keyword>
<dbReference type="Gene3D" id="1.20.1610.10">
    <property type="entry name" value="alpha-1,2-mannosidases domains"/>
    <property type="match status" value="1"/>
</dbReference>
<dbReference type="GO" id="GO:0006516">
    <property type="term" value="P:glycoprotein catabolic process"/>
    <property type="evidence" value="ECO:0007669"/>
    <property type="project" value="TreeGrafter"/>
</dbReference>
<dbReference type="NCBIfam" id="TIGR01180">
    <property type="entry name" value="aman2_put"/>
    <property type="match status" value="1"/>
</dbReference>
<dbReference type="InterPro" id="IPR050883">
    <property type="entry name" value="PNGase"/>
</dbReference>
<dbReference type="GO" id="GO:0030246">
    <property type="term" value="F:carbohydrate binding"/>
    <property type="evidence" value="ECO:0007669"/>
    <property type="project" value="InterPro"/>
</dbReference>
<feature type="domain" description="Glycosyl hydrolase family 92 N-terminal" evidence="2">
    <location>
        <begin position="5"/>
        <end position="76"/>
    </location>
</feature>
<dbReference type="GO" id="GO:0005975">
    <property type="term" value="P:carbohydrate metabolic process"/>
    <property type="evidence" value="ECO:0007669"/>
    <property type="project" value="InterPro"/>
</dbReference>
<dbReference type="Pfam" id="PF17678">
    <property type="entry name" value="Glyco_hydro_92N"/>
    <property type="match status" value="1"/>
</dbReference>
<dbReference type="InterPro" id="IPR005887">
    <property type="entry name" value="GH92_a_mannosidase_put"/>
</dbReference>
<evidence type="ECO:0000259" key="1">
    <source>
        <dbReference type="Pfam" id="PF07971"/>
    </source>
</evidence>
<sequence length="550" mass="62125">MERIDECTLAGYRYSRGWANRQRIYFVAQFSQPITQLEVIADSTKTLDNGSGKIVYAHAHLDTQAGKPVYVKVALSPTSIAGAQANLKKELRGWNFEKTRKQARKLWNKALAKIKIQAKDTQTLRTFYTALYHTMVAPSIFCDVNGDYRGADGEVHRNADFVNYTTLSCWDTYRAAHPLMSLIHPERMADMMQTFIQIHQEQGKLPVWHLMGCETNCMVGSPGICIVADGLLKGYIRNPAVAYEALKQTALLDERGMAFRKKYGYIPCDKMKESVAYDMEYAIADGALARVAQQLGHAEDADYFLKRSHSYRHYFDPATGFMRGLTSDGRFNEPFNPYASTHRDDDYCEGTAWQYTFLAPHDFEGLVDCFGGKEPFLKKLDALFTAESQLVGGNSSPDISGMIGQYVHGNEPSHHIIYFYTLAGQPWKTAQRIREVMRLFYYDEPEGLCGNEDVGAMSAWYLLSALGFYQVEPAGGRYVFGSPIIDEAVLRVRDSKFKVVAHNNSPENKYIQRTVLNGKELTAPWIDFEQIAQGGTLEFYMGNQPVPLPQ</sequence>
<protein>
    <submittedName>
        <fullName evidence="3">Glycoside hydrolase family 92</fullName>
    </submittedName>
</protein>
<dbReference type="PANTHER" id="PTHR12143:SF39">
    <property type="entry name" value="SECRETED PROTEIN"/>
    <property type="match status" value="1"/>
</dbReference>
<dbReference type="PANTHER" id="PTHR12143">
    <property type="entry name" value="PEPTIDE N-GLYCANASE PNGASE -RELATED"/>
    <property type="match status" value="1"/>
</dbReference>
<dbReference type="InterPro" id="IPR012939">
    <property type="entry name" value="Glyco_hydro_92"/>
</dbReference>